<feature type="signal peptide" evidence="1">
    <location>
        <begin position="1"/>
        <end position="17"/>
    </location>
</feature>
<feature type="chain" id="PRO_5016308003" evidence="1">
    <location>
        <begin position="18"/>
        <end position="74"/>
    </location>
</feature>
<dbReference type="RefSeq" id="WP_245952863.1">
    <property type="nucleotide sequence ID" value="NZ_QLLR01000033.1"/>
</dbReference>
<dbReference type="AlphaFoldDB" id="A0A327S202"/>
<sequence>MRSFKFLFPALSLLAVACNSNSNSNKVETPKVIDNKYSLAYQLEGKIVAANADTSKQISFGGLLIRQSPRMGIS</sequence>
<dbReference type="Proteomes" id="UP000249754">
    <property type="component" value="Unassembled WGS sequence"/>
</dbReference>
<name>A0A327S202_9SPHI</name>
<dbReference type="EMBL" id="QLLR01000033">
    <property type="protein sequence ID" value="RAJ23116.1"/>
    <property type="molecule type" value="Genomic_DNA"/>
</dbReference>
<evidence type="ECO:0000313" key="2">
    <source>
        <dbReference type="EMBL" id="RAJ23116.1"/>
    </source>
</evidence>
<keyword evidence="1" id="KW-0732">Signal</keyword>
<proteinExistence type="predicted"/>
<accession>A0A327S202</accession>
<comment type="caution">
    <text evidence="2">The sequence shown here is derived from an EMBL/GenBank/DDBJ whole genome shotgun (WGS) entry which is preliminary data.</text>
</comment>
<protein>
    <submittedName>
        <fullName evidence="2">Uncharacterized protein</fullName>
    </submittedName>
</protein>
<organism evidence="2 3">
    <name type="scientific">Pedobacter cryoconitis</name>
    <dbReference type="NCBI Taxonomy" id="188932"/>
    <lineage>
        <taxon>Bacteria</taxon>
        <taxon>Pseudomonadati</taxon>
        <taxon>Bacteroidota</taxon>
        <taxon>Sphingobacteriia</taxon>
        <taxon>Sphingobacteriales</taxon>
        <taxon>Sphingobacteriaceae</taxon>
        <taxon>Pedobacter</taxon>
    </lineage>
</organism>
<dbReference type="PROSITE" id="PS51257">
    <property type="entry name" value="PROKAR_LIPOPROTEIN"/>
    <property type="match status" value="1"/>
</dbReference>
<evidence type="ECO:0000256" key="1">
    <source>
        <dbReference type="SAM" id="SignalP"/>
    </source>
</evidence>
<gene>
    <name evidence="2" type="ORF">LY11_04554</name>
</gene>
<reference evidence="2 3" key="1">
    <citation type="submission" date="2018-06" db="EMBL/GenBank/DDBJ databases">
        <title>Genomic Encyclopedia of Archaeal and Bacterial Type Strains, Phase II (KMG-II): from individual species to whole genera.</title>
        <authorList>
            <person name="Goeker M."/>
        </authorList>
    </citation>
    <scope>NUCLEOTIDE SEQUENCE [LARGE SCALE GENOMIC DNA]</scope>
    <source>
        <strain evidence="2 3">DSM 14825</strain>
    </source>
</reference>
<evidence type="ECO:0000313" key="3">
    <source>
        <dbReference type="Proteomes" id="UP000249754"/>
    </source>
</evidence>